<reference evidence="1 2" key="1">
    <citation type="submission" date="2010-02" db="EMBL/GenBank/DDBJ databases">
        <authorList>
            <person name="Weinstock G."/>
            <person name="Sodergren E."/>
            <person name="Clifton S."/>
            <person name="Fulton L."/>
            <person name="Fulton B."/>
            <person name="Courtney L."/>
            <person name="Fronick C."/>
            <person name="Harrison M."/>
            <person name="Strong C."/>
            <person name="Farmer C."/>
            <person name="Delahaunty K."/>
            <person name="Markovic C."/>
            <person name="Hall O."/>
            <person name="Minx P."/>
            <person name="Tomlinson C."/>
            <person name="Mitreva M."/>
            <person name="Nelson J."/>
            <person name="Hou S."/>
            <person name="Wollam A."/>
            <person name="Pepin K.H."/>
            <person name="Johnson M."/>
            <person name="Bhonagiri V."/>
            <person name="Zhang X."/>
            <person name="Suruliraj S."/>
            <person name="Warren W."/>
            <person name="Chinwalla A."/>
            <person name="Mardis E.R."/>
            <person name="Wilson R.K."/>
        </authorList>
    </citation>
    <scope>NUCLEOTIDE SEQUENCE [LARGE SCALE GENOMIC DNA]</scope>
    <source>
        <strain evidence="1 2">ATCC 23685</strain>
    </source>
</reference>
<sequence length="116" mass="13481">MEGNMAINDINEIQSNNLNHHRAIVFGVIKNSIPYQFSSQQKEMLYSCISDASDANKCYIEMLWFIRDNLPRTYISKLLDISVRDIKESISYLDTTDDEIESANREITMLRSNLVR</sequence>
<organism evidence="1 2">
    <name type="scientific">Edwardsiella tarda ATCC 23685</name>
    <dbReference type="NCBI Taxonomy" id="500638"/>
    <lineage>
        <taxon>Bacteria</taxon>
        <taxon>Pseudomonadati</taxon>
        <taxon>Pseudomonadota</taxon>
        <taxon>Gammaproteobacteria</taxon>
        <taxon>Enterobacterales</taxon>
        <taxon>Hafniaceae</taxon>
        <taxon>Edwardsiella</taxon>
    </lineage>
</organism>
<dbReference type="AlphaFoldDB" id="D4FB39"/>
<protein>
    <submittedName>
        <fullName evidence="1">Uncharacterized protein</fullName>
    </submittedName>
</protein>
<dbReference type="EMBL" id="ADGK01000319">
    <property type="protein sequence ID" value="EFE21020.1"/>
    <property type="molecule type" value="Genomic_DNA"/>
</dbReference>
<evidence type="ECO:0000313" key="1">
    <source>
        <dbReference type="EMBL" id="EFE21020.1"/>
    </source>
</evidence>
<dbReference type="Proteomes" id="UP000003692">
    <property type="component" value="Unassembled WGS sequence"/>
</dbReference>
<gene>
    <name evidence="1" type="ORF">EDWATA_04010</name>
</gene>
<comment type="caution">
    <text evidence="1">The sequence shown here is derived from an EMBL/GenBank/DDBJ whole genome shotgun (WGS) entry which is preliminary data.</text>
</comment>
<proteinExistence type="predicted"/>
<evidence type="ECO:0000313" key="2">
    <source>
        <dbReference type="Proteomes" id="UP000003692"/>
    </source>
</evidence>
<dbReference type="HOGENOM" id="CLU_2092968_0_0_6"/>
<accession>D4FB39</accession>
<name>D4FB39_EDWTA</name>